<evidence type="ECO:0000313" key="3">
    <source>
        <dbReference type="Proteomes" id="UP000265520"/>
    </source>
</evidence>
<sequence>MLPGRSVNECDWDSIKMRWQYRILEDLCSNFKACRGMNEAGFTGLTVSGDNNTNNGRTTSLDGLR</sequence>
<comment type="caution">
    <text evidence="2">The sequence shown here is derived from an EMBL/GenBank/DDBJ whole genome shotgun (WGS) entry which is preliminary data.</text>
</comment>
<name>A0A392T4Y9_9FABA</name>
<proteinExistence type="predicted"/>
<dbReference type="EMBL" id="LXQA010502427">
    <property type="protein sequence ID" value="MCI55832.1"/>
    <property type="molecule type" value="Genomic_DNA"/>
</dbReference>
<feature type="region of interest" description="Disordered" evidence="1">
    <location>
        <begin position="45"/>
        <end position="65"/>
    </location>
</feature>
<keyword evidence="3" id="KW-1185">Reference proteome</keyword>
<evidence type="ECO:0000256" key="1">
    <source>
        <dbReference type="SAM" id="MobiDB-lite"/>
    </source>
</evidence>
<protein>
    <submittedName>
        <fullName evidence="2">Uncharacterized protein</fullName>
    </submittedName>
</protein>
<reference evidence="2 3" key="1">
    <citation type="journal article" date="2018" name="Front. Plant Sci.">
        <title>Red Clover (Trifolium pratense) and Zigzag Clover (T. medium) - A Picture of Genomic Similarities and Differences.</title>
        <authorList>
            <person name="Dluhosova J."/>
            <person name="Istvanek J."/>
            <person name="Nedelnik J."/>
            <person name="Repkova J."/>
        </authorList>
    </citation>
    <scope>NUCLEOTIDE SEQUENCE [LARGE SCALE GENOMIC DNA]</scope>
    <source>
        <strain evidence="3">cv. 10/8</strain>
        <tissue evidence="2">Leaf</tissue>
    </source>
</reference>
<organism evidence="2 3">
    <name type="scientific">Trifolium medium</name>
    <dbReference type="NCBI Taxonomy" id="97028"/>
    <lineage>
        <taxon>Eukaryota</taxon>
        <taxon>Viridiplantae</taxon>
        <taxon>Streptophyta</taxon>
        <taxon>Embryophyta</taxon>
        <taxon>Tracheophyta</taxon>
        <taxon>Spermatophyta</taxon>
        <taxon>Magnoliopsida</taxon>
        <taxon>eudicotyledons</taxon>
        <taxon>Gunneridae</taxon>
        <taxon>Pentapetalae</taxon>
        <taxon>rosids</taxon>
        <taxon>fabids</taxon>
        <taxon>Fabales</taxon>
        <taxon>Fabaceae</taxon>
        <taxon>Papilionoideae</taxon>
        <taxon>50 kb inversion clade</taxon>
        <taxon>NPAAA clade</taxon>
        <taxon>Hologalegina</taxon>
        <taxon>IRL clade</taxon>
        <taxon>Trifolieae</taxon>
        <taxon>Trifolium</taxon>
    </lineage>
</organism>
<accession>A0A392T4Y9</accession>
<dbReference type="AlphaFoldDB" id="A0A392T4Y9"/>
<evidence type="ECO:0000313" key="2">
    <source>
        <dbReference type="EMBL" id="MCI55832.1"/>
    </source>
</evidence>
<dbReference type="Proteomes" id="UP000265520">
    <property type="component" value="Unassembled WGS sequence"/>
</dbReference>